<keyword evidence="3" id="KW-0378">Hydrolase</keyword>
<comment type="caution">
    <text evidence="7">The sequence shown here is derived from an EMBL/GenBank/DDBJ whole genome shotgun (WGS) entry which is preliminary data.</text>
</comment>
<keyword evidence="8" id="KW-1185">Reference proteome</keyword>
<dbReference type="Proteomes" id="UP000770015">
    <property type="component" value="Unassembled WGS sequence"/>
</dbReference>
<dbReference type="InterPro" id="IPR047021">
    <property type="entry name" value="REXO1/3/4-like"/>
</dbReference>
<dbReference type="GO" id="GO:0004527">
    <property type="term" value="F:exonuclease activity"/>
    <property type="evidence" value="ECO:0007669"/>
    <property type="project" value="UniProtKB-KW"/>
</dbReference>
<sequence>MRCSWLQVCIRKRFITCHHVPSITYHRPRLQSKRLLVTSAMSFAALKNIPCPKGNSCTAFQCLFGHEKDKALVPAATGASTPTSTTHRQTPDDLDTDSPSQAQGPPRKRQRTETRQEPIQGTGSTSAAAGTTSASKTPSKPVTSSRTPDGSLATQATAPTRSITSPAVNLLHKDRPLPPSSATSPSASTTSPSPSLSLSVIPRPSPQNHSGPATPSSHSRPPFTPRYTDSKPSPIPHTSVASSTVTSATTTKSTKPTLASSPTPNIPPSPSPSPAPAPPPRKAESLNPRFVPKAPSSYETRFKLVKLLHTELARLNSALKKDLEATPKDEAQGLVLSDQQLIWDALDLEERAAVDKPSIYNNVLRNLIMQYKRMTVKQWRDERVVVRDQKAAAAPGRPRPQKQQHHNLNTRQQQQQPQQQQQQPKKVVTGLTPQQEVKMLSYLITPIDKLSEHGYVSTAPTEAEIQKAREGLEAAQGWEKCDRCTKRFQVIPERGEDGSLTTGGKCTYHWGKTYIPERQPGDRTRVPKRYRCCGQEVGDSAGCTDTPHHVFKASDPKRLATVLNFAKTPANPTAPAIDGAVCFDCEMCYTVNGLELVRLTATAWPSGQELLDTLVLPVGQILDLNSRFSGVWPDDLAQAIPWSAKDTAKLREPIQTLKKTTPQPSRKDQPMRVVGSPEAARDLLFSLITPETPLIGHGLENDLNSVRIIHPTIIDTVLLHPHKHGLPFRYGLKMLMDTLLNRKIQVETDGKIQGHDSAEDARAAGELVLLKVMEKWQEMRFNHWTVDKTTGAFVEPPDLKAPGLTVEFLEAAT</sequence>
<feature type="compositionally biased region" description="Low complexity" evidence="5">
    <location>
        <begin position="121"/>
        <end position="148"/>
    </location>
</feature>
<dbReference type="GO" id="GO:0005634">
    <property type="term" value="C:nucleus"/>
    <property type="evidence" value="ECO:0007669"/>
    <property type="project" value="TreeGrafter"/>
</dbReference>
<dbReference type="SUPFAM" id="SSF53098">
    <property type="entry name" value="Ribonuclease H-like"/>
    <property type="match status" value="1"/>
</dbReference>
<feature type="compositionally biased region" description="Polar residues" evidence="5">
    <location>
        <begin position="207"/>
        <end position="219"/>
    </location>
</feature>
<gene>
    <name evidence="7" type="ORF">F5X68DRAFT_196498</name>
</gene>
<name>A0A9P8VLZ7_9PEZI</name>
<feature type="domain" description="Exonuclease" evidence="6">
    <location>
        <begin position="579"/>
        <end position="777"/>
    </location>
</feature>
<evidence type="ECO:0000313" key="7">
    <source>
        <dbReference type="EMBL" id="KAH6697015.1"/>
    </source>
</evidence>
<comment type="similarity">
    <text evidence="1">Belongs to the REXO1/REXO3 family.</text>
</comment>
<feature type="compositionally biased region" description="Low complexity" evidence="5">
    <location>
        <begin position="238"/>
        <end position="263"/>
    </location>
</feature>
<feature type="compositionally biased region" description="Low complexity" evidence="5">
    <location>
        <begin position="75"/>
        <end position="86"/>
    </location>
</feature>
<feature type="compositionally biased region" description="Low complexity" evidence="5">
    <location>
        <begin position="412"/>
        <end position="424"/>
    </location>
</feature>
<protein>
    <submittedName>
        <fullName evidence="7">Exonuclease</fullName>
    </submittedName>
</protein>
<dbReference type="InterPro" id="IPR034922">
    <property type="entry name" value="REX1-like_exo"/>
</dbReference>
<dbReference type="PANTHER" id="PTHR12801:SF112">
    <property type="entry name" value="RNA EXONUCLEASE 3"/>
    <property type="match status" value="1"/>
</dbReference>
<dbReference type="OrthoDB" id="3996471at2759"/>
<feature type="compositionally biased region" description="Low complexity" evidence="5">
    <location>
        <begin position="180"/>
        <end position="202"/>
    </location>
</feature>
<feature type="compositionally biased region" description="Pro residues" evidence="5">
    <location>
        <begin position="264"/>
        <end position="280"/>
    </location>
</feature>
<evidence type="ECO:0000256" key="5">
    <source>
        <dbReference type="SAM" id="MobiDB-lite"/>
    </source>
</evidence>
<dbReference type="InterPro" id="IPR013520">
    <property type="entry name" value="Ribonucl_H"/>
</dbReference>
<dbReference type="InterPro" id="IPR012337">
    <property type="entry name" value="RNaseH-like_sf"/>
</dbReference>
<dbReference type="AlphaFoldDB" id="A0A9P8VLZ7"/>
<dbReference type="GO" id="GO:0003676">
    <property type="term" value="F:nucleic acid binding"/>
    <property type="evidence" value="ECO:0007669"/>
    <property type="project" value="InterPro"/>
</dbReference>
<evidence type="ECO:0000313" key="8">
    <source>
        <dbReference type="Proteomes" id="UP000770015"/>
    </source>
</evidence>
<keyword evidence="2" id="KW-0540">Nuclease</keyword>
<accession>A0A9P8VLZ7</accession>
<dbReference type="EMBL" id="JAGSXJ010000001">
    <property type="protein sequence ID" value="KAH6697015.1"/>
    <property type="molecule type" value="Genomic_DNA"/>
</dbReference>
<dbReference type="InterPro" id="IPR036397">
    <property type="entry name" value="RNaseH_sf"/>
</dbReference>
<evidence type="ECO:0000256" key="2">
    <source>
        <dbReference type="ARBA" id="ARBA00022722"/>
    </source>
</evidence>
<dbReference type="Gene3D" id="3.30.420.10">
    <property type="entry name" value="Ribonuclease H-like superfamily/Ribonuclease H"/>
    <property type="match status" value="1"/>
</dbReference>
<reference evidence="7" key="1">
    <citation type="journal article" date="2021" name="Nat. Commun.">
        <title>Genetic determinants of endophytism in the Arabidopsis root mycobiome.</title>
        <authorList>
            <person name="Mesny F."/>
            <person name="Miyauchi S."/>
            <person name="Thiergart T."/>
            <person name="Pickel B."/>
            <person name="Atanasova L."/>
            <person name="Karlsson M."/>
            <person name="Huettel B."/>
            <person name="Barry K.W."/>
            <person name="Haridas S."/>
            <person name="Chen C."/>
            <person name="Bauer D."/>
            <person name="Andreopoulos W."/>
            <person name="Pangilinan J."/>
            <person name="LaButti K."/>
            <person name="Riley R."/>
            <person name="Lipzen A."/>
            <person name="Clum A."/>
            <person name="Drula E."/>
            <person name="Henrissat B."/>
            <person name="Kohler A."/>
            <person name="Grigoriev I.V."/>
            <person name="Martin F.M."/>
            <person name="Hacquard S."/>
        </authorList>
    </citation>
    <scope>NUCLEOTIDE SEQUENCE</scope>
    <source>
        <strain evidence="7">MPI-SDFR-AT-0117</strain>
    </source>
</reference>
<evidence type="ECO:0000256" key="1">
    <source>
        <dbReference type="ARBA" id="ARBA00006357"/>
    </source>
</evidence>
<feature type="region of interest" description="Disordered" evidence="5">
    <location>
        <begin position="388"/>
        <end position="428"/>
    </location>
</feature>
<keyword evidence="4 7" id="KW-0269">Exonuclease</keyword>
<feature type="region of interest" description="Disordered" evidence="5">
    <location>
        <begin position="75"/>
        <end position="293"/>
    </location>
</feature>
<evidence type="ECO:0000256" key="3">
    <source>
        <dbReference type="ARBA" id="ARBA00022801"/>
    </source>
</evidence>
<feature type="compositionally biased region" description="Polar residues" evidence="5">
    <location>
        <begin position="152"/>
        <end position="167"/>
    </location>
</feature>
<dbReference type="PANTHER" id="PTHR12801">
    <property type="entry name" value="RNA EXONUCLEASE REXO1 / RECO3 FAMILY MEMBER-RELATED"/>
    <property type="match status" value="1"/>
</dbReference>
<dbReference type="SMART" id="SM00479">
    <property type="entry name" value="EXOIII"/>
    <property type="match status" value="1"/>
</dbReference>
<proteinExistence type="inferred from homology"/>
<evidence type="ECO:0000256" key="4">
    <source>
        <dbReference type="ARBA" id="ARBA00022839"/>
    </source>
</evidence>
<evidence type="ECO:0000259" key="6">
    <source>
        <dbReference type="SMART" id="SM00479"/>
    </source>
</evidence>
<organism evidence="7 8">
    <name type="scientific">Plectosphaerella plurivora</name>
    <dbReference type="NCBI Taxonomy" id="936078"/>
    <lineage>
        <taxon>Eukaryota</taxon>
        <taxon>Fungi</taxon>
        <taxon>Dikarya</taxon>
        <taxon>Ascomycota</taxon>
        <taxon>Pezizomycotina</taxon>
        <taxon>Sordariomycetes</taxon>
        <taxon>Hypocreomycetidae</taxon>
        <taxon>Glomerellales</taxon>
        <taxon>Plectosphaerellaceae</taxon>
        <taxon>Plectosphaerella</taxon>
    </lineage>
</organism>
<dbReference type="CDD" id="cd06145">
    <property type="entry name" value="REX1_like"/>
    <property type="match status" value="1"/>
</dbReference>